<evidence type="ECO:0000256" key="1">
    <source>
        <dbReference type="SAM" id="Coils"/>
    </source>
</evidence>
<name>A0AAD2CQW3_9STRA</name>
<dbReference type="EMBL" id="CAKOGP040001113">
    <property type="protein sequence ID" value="CAJ1943449.1"/>
    <property type="molecule type" value="Genomic_DNA"/>
</dbReference>
<comment type="caution">
    <text evidence="2">The sequence shown here is derived from an EMBL/GenBank/DDBJ whole genome shotgun (WGS) entry which is preliminary data.</text>
</comment>
<evidence type="ECO:0000313" key="2">
    <source>
        <dbReference type="EMBL" id="CAJ1943449.1"/>
    </source>
</evidence>
<feature type="coiled-coil region" evidence="1">
    <location>
        <begin position="298"/>
        <end position="332"/>
    </location>
</feature>
<dbReference type="Proteomes" id="UP001295423">
    <property type="component" value="Unassembled WGS sequence"/>
</dbReference>
<organism evidence="2 3">
    <name type="scientific">Cylindrotheca closterium</name>
    <dbReference type="NCBI Taxonomy" id="2856"/>
    <lineage>
        <taxon>Eukaryota</taxon>
        <taxon>Sar</taxon>
        <taxon>Stramenopiles</taxon>
        <taxon>Ochrophyta</taxon>
        <taxon>Bacillariophyta</taxon>
        <taxon>Bacillariophyceae</taxon>
        <taxon>Bacillariophycidae</taxon>
        <taxon>Bacillariales</taxon>
        <taxon>Bacillariaceae</taxon>
        <taxon>Cylindrotheca</taxon>
    </lineage>
</organism>
<reference evidence="2" key="1">
    <citation type="submission" date="2023-08" db="EMBL/GenBank/DDBJ databases">
        <authorList>
            <person name="Audoor S."/>
            <person name="Bilcke G."/>
        </authorList>
    </citation>
    <scope>NUCLEOTIDE SEQUENCE</scope>
</reference>
<keyword evidence="1" id="KW-0175">Coiled coil</keyword>
<dbReference type="AlphaFoldDB" id="A0AAD2CQW3"/>
<proteinExistence type="predicted"/>
<gene>
    <name evidence="2" type="ORF">CYCCA115_LOCUS8445</name>
</gene>
<evidence type="ECO:0000313" key="3">
    <source>
        <dbReference type="Proteomes" id="UP001295423"/>
    </source>
</evidence>
<sequence length="387" mass="44647">MKTSTAATKKYEDKYTADKKTQATLEEYRQEAVRLGFHIENMQKKLLQVQQDYKVANNAHCALDNQRELRELERMHIEAEEAVKIASRLAAELLAKFEHVSTELSNASNRWKFKTADDILVKVNIPRDYEWLKENLKGEDFRLIRSLMKKRGFPPAQAFDLAKQKEEEDDDKENTSWYDDCLAVPEDESPKSEDSTSQSFKFKHVGDEVGGVDDTLFSPEQKKGKVLVLPTVETSRFNREEVQGWEDLIMSYQASTAAAQKEYSRVSKIEVTKVKASTAATKKYEKKYTADKKTQAILEEYRQEAVRLGFHIENMQKKLLQVQQDYKVANNAHCAPENQDVCDTLEIPISEEDDDDKENTSWYDEFLAVLKDESPKSEDSTSKSFKF</sequence>
<protein>
    <submittedName>
        <fullName evidence="2">Uncharacterized protein</fullName>
    </submittedName>
</protein>
<feature type="coiled-coil region" evidence="1">
    <location>
        <begin position="25"/>
        <end position="89"/>
    </location>
</feature>
<keyword evidence="3" id="KW-1185">Reference proteome</keyword>
<accession>A0AAD2CQW3</accession>